<keyword evidence="3 4" id="KW-0418">Kinase</keyword>
<evidence type="ECO:0000313" key="6">
    <source>
        <dbReference type="Proteomes" id="UP000198967"/>
    </source>
</evidence>
<dbReference type="Gene3D" id="3.90.1510.10">
    <property type="entry name" value="Glycerate kinase, domain 2"/>
    <property type="match status" value="1"/>
</dbReference>
<dbReference type="PIRSF" id="PIRSF006078">
    <property type="entry name" value="GlxK"/>
    <property type="match status" value="1"/>
</dbReference>
<dbReference type="NCBIfam" id="TIGR00045">
    <property type="entry name" value="glycerate kinase"/>
    <property type="match status" value="1"/>
</dbReference>
<dbReference type="InterPro" id="IPR018197">
    <property type="entry name" value="Glycerate_kinase_RE-like"/>
</dbReference>
<dbReference type="STRING" id="366584.SAMN05216377_114114"/>
<keyword evidence="2 4" id="KW-0808">Transferase</keyword>
<dbReference type="InterPro" id="IPR004381">
    <property type="entry name" value="Glycerate_kinase"/>
</dbReference>
<comment type="similarity">
    <text evidence="1 4">Belongs to the glycerate kinase type-1 family.</text>
</comment>
<evidence type="ECO:0000256" key="1">
    <source>
        <dbReference type="ARBA" id="ARBA00006284"/>
    </source>
</evidence>
<evidence type="ECO:0000313" key="5">
    <source>
        <dbReference type="EMBL" id="SDG70962.1"/>
    </source>
</evidence>
<reference evidence="5 6" key="1">
    <citation type="submission" date="2016-10" db="EMBL/GenBank/DDBJ databases">
        <authorList>
            <person name="de Groot N.N."/>
        </authorList>
    </citation>
    <scope>NUCLEOTIDE SEQUENCE [LARGE SCALE GENOMIC DNA]</scope>
    <source>
        <strain evidence="5 6">CGMCC 4.3143</strain>
    </source>
</reference>
<dbReference type="EMBL" id="FNBE01000014">
    <property type="protein sequence ID" value="SDG70962.1"/>
    <property type="molecule type" value="Genomic_DNA"/>
</dbReference>
<evidence type="ECO:0000256" key="4">
    <source>
        <dbReference type="PIRNR" id="PIRNR006078"/>
    </source>
</evidence>
<dbReference type="GO" id="GO:0008887">
    <property type="term" value="F:glycerate kinase activity"/>
    <property type="evidence" value="ECO:0007669"/>
    <property type="project" value="UniProtKB-UniRule"/>
</dbReference>
<dbReference type="Pfam" id="PF02595">
    <property type="entry name" value="Gly_kinase"/>
    <property type="match status" value="1"/>
</dbReference>
<evidence type="ECO:0000256" key="2">
    <source>
        <dbReference type="ARBA" id="ARBA00022679"/>
    </source>
</evidence>
<dbReference type="InterPro" id="IPR036129">
    <property type="entry name" value="Glycerate_kinase_sf"/>
</dbReference>
<keyword evidence="6" id="KW-1185">Reference proteome</keyword>
<gene>
    <name evidence="5" type="ORF">SAMN05216377_114114</name>
</gene>
<dbReference type="GO" id="GO:0031388">
    <property type="term" value="P:organic acid phosphorylation"/>
    <property type="evidence" value="ECO:0007669"/>
    <property type="project" value="UniProtKB-UniRule"/>
</dbReference>
<organism evidence="5 6">
    <name type="scientific">Pseudonocardia oroxyli</name>
    <dbReference type="NCBI Taxonomy" id="366584"/>
    <lineage>
        <taxon>Bacteria</taxon>
        <taxon>Bacillati</taxon>
        <taxon>Actinomycetota</taxon>
        <taxon>Actinomycetes</taxon>
        <taxon>Pseudonocardiales</taxon>
        <taxon>Pseudonocardiaceae</taxon>
        <taxon>Pseudonocardia</taxon>
    </lineage>
</organism>
<dbReference type="SUPFAM" id="SSF110738">
    <property type="entry name" value="Glycerate kinase I"/>
    <property type="match status" value="1"/>
</dbReference>
<dbReference type="PANTHER" id="PTHR21599">
    <property type="entry name" value="GLYCERATE KINASE"/>
    <property type="match status" value="1"/>
</dbReference>
<dbReference type="AlphaFoldDB" id="A0A1G7WG89"/>
<dbReference type="InterPro" id="IPR018193">
    <property type="entry name" value="Glyc_kinase_flavodox-like_fold"/>
</dbReference>
<dbReference type="OrthoDB" id="9774290at2"/>
<proteinExistence type="inferred from homology"/>
<dbReference type="PANTHER" id="PTHR21599:SF0">
    <property type="entry name" value="GLYCERATE KINASE"/>
    <property type="match status" value="1"/>
</dbReference>
<dbReference type="Gene3D" id="3.40.50.10350">
    <property type="entry name" value="Glycerate kinase, domain 1"/>
    <property type="match status" value="1"/>
</dbReference>
<evidence type="ECO:0000256" key="3">
    <source>
        <dbReference type="ARBA" id="ARBA00022777"/>
    </source>
</evidence>
<protein>
    <submittedName>
        <fullName evidence="5">Glycerate kinase</fullName>
    </submittedName>
</protein>
<dbReference type="Proteomes" id="UP000198967">
    <property type="component" value="Unassembled WGS sequence"/>
</dbReference>
<name>A0A1G7WG89_PSEOR</name>
<accession>A0A1G7WG89</accession>
<sequence length="343" mass="34123">MRVLVAPDKFKGTLTAAEVAAHLAAGLREAGHEAVELPVADGGEGTLAAALAAGFRRVPAGPAAIGLRGDTAVVELALASGLQLGPPDPLGATSRGTGELLRAALDAGARRVVLGVGGSACTDGGAGLLTALGVRILSTRGDPVPDGGGGLREAASVDLRGLDPRLRDTEIVLACDVDNPLLGPRGAAAVYGPQKGATPAQVRLLEEALAHLASLVGPGAERPGAGAAGGVGYAALAVLGARRRPGIEVVLELLGFAAHLRTADLVVTGEGALDAQTLHGKAPAGVAVAARAAHVPVVAVCGRCDLDPAQTPFARVTALADLDPERCLTDPGPLLRRVGRAQR</sequence>
<dbReference type="RefSeq" id="WP_093087687.1">
    <property type="nucleotide sequence ID" value="NZ_FNBE01000014.1"/>
</dbReference>